<accession>A0A7H2BDJ4</accession>
<dbReference type="KEGG" id="rter:IDM49_11215"/>
<evidence type="ECO:0000313" key="1">
    <source>
        <dbReference type="EMBL" id="QNV37740.1"/>
    </source>
</evidence>
<evidence type="ECO:0000313" key="2">
    <source>
        <dbReference type="Proteomes" id="UP000516404"/>
    </source>
</evidence>
<name>A0A7H2BDJ4_9MICC</name>
<dbReference type="PANTHER" id="PTHR35846:SF3">
    <property type="entry name" value="RGS DOMAIN-CONTAINING PROTEIN"/>
    <property type="match status" value="1"/>
</dbReference>
<organism evidence="1 2">
    <name type="scientific">Rothia terrae</name>
    <dbReference type="NCBI Taxonomy" id="396015"/>
    <lineage>
        <taxon>Bacteria</taxon>
        <taxon>Bacillati</taxon>
        <taxon>Actinomycetota</taxon>
        <taxon>Actinomycetes</taxon>
        <taxon>Micrococcales</taxon>
        <taxon>Micrococcaceae</taxon>
        <taxon>Rothia</taxon>
    </lineage>
</organism>
<protein>
    <submittedName>
        <fullName evidence="1">Uncharacterized protein</fullName>
    </submittedName>
</protein>
<dbReference type="EMBL" id="CP061539">
    <property type="protein sequence ID" value="QNV37740.1"/>
    <property type="molecule type" value="Genomic_DNA"/>
</dbReference>
<dbReference type="PANTHER" id="PTHR35846">
    <property type="entry name" value="PROTEIN CBG05131"/>
    <property type="match status" value="1"/>
</dbReference>
<keyword evidence="2" id="KW-1185">Reference proteome</keyword>
<dbReference type="Proteomes" id="UP000516404">
    <property type="component" value="Chromosome"/>
</dbReference>
<gene>
    <name evidence="1" type="ORF">IDM49_11215</name>
</gene>
<proteinExistence type="predicted"/>
<dbReference type="GeneID" id="96624810"/>
<dbReference type="AlphaFoldDB" id="A0A7H2BDJ4"/>
<sequence length="249" mass="27854">MLAGRWTLDAGRWTLDAGRWTLDAGRWTLDAGRWTLDAGRWTLDAGRWTLDAGRWTRWTLDAGRWTLDAGRWTLDAGRWTLDAGRWTLDAGRWTLDAGRWTLDAGRWTLDAGRWTLDASLCPSCRHCFVCLGIAYLAAACPVLPRRHNAATIPSRPAVNLHRRSTLKSPCRGILPPQPLPLRPAVFSSVARDALALGMHRCSSSLKTLRNLAGYFKLPQRVGVQTINNGSKELRSKNVCVLLRGYAEPR</sequence>
<reference evidence="1 2" key="1">
    <citation type="submission" date="2020-09" db="EMBL/GenBank/DDBJ databases">
        <title>Investigation of environmental microbes.</title>
        <authorList>
            <person name="Ou Y."/>
            <person name="Kang Q."/>
        </authorList>
    </citation>
    <scope>NUCLEOTIDE SEQUENCE [LARGE SCALE GENOMIC DNA]</scope>
    <source>
        <strain evidence="1 2">KJZ-14</strain>
    </source>
</reference>
<dbReference type="RefSeq" id="WP_190724568.1">
    <property type="nucleotide sequence ID" value="NZ_CP061539.1"/>
</dbReference>